<comment type="caution">
    <text evidence="1">The sequence shown here is derived from an EMBL/GenBank/DDBJ whole genome shotgun (WGS) entry which is preliminary data.</text>
</comment>
<dbReference type="Proteomes" id="UP000825933">
    <property type="component" value="Unassembled WGS sequence"/>
</dbReference>
<evidence type="ECO:0000313" key="1">
    <source>
        <dbReference type="EMBL" id="MBZ2164445.1"/>
    </source>
</evidence>
<protein>
    <submittedName>
        <fullName evidence="1">Uncharacterized protein</fullName>
    </submittedName>
</protein>
<organism evidence="1 2">
    <name type="scientific">Methanobacterium spitsbergense</name>
    <dbReference type="NCBI Taxonomy" id="2874285"/>
    <lineage>
        <taxon>Archaea</taxon>
        <taxon>Methanobacteriati</taxon>
        <taxon>Methanobacteriota</taxon>
        <taxon>Methanomada group</taxon>
        <taxon>Methanobacteria</taxon>
        <taxon>Methanobacteriales</taxon>
        <taxon>Methanobacteriaceae</taxon>
        <taxon>Methanobacterium</taxon>
    </lineage>
</organism>
<sequence length="46" mass="5314">MAMTINIPFELEVKFRIMALNKFGDKKGRLSKGAIEALEEWCNKQN</sequence>
<gene>
    <name evidence="1" type="ORF">K8N75_00035</name>
</gene>
<dbReference type="RefSeq" id="WP_223790131.1">
    <property type="nucleotide sequence ID" value="NZ_JAIOUQ010000001.1"/>
</dbReference>
<reference evidence="2" key="1">
    <citation type="journal article" date="2022" name="Microbiol. Resour. Announc.">
        <title>Draft Genome Sequence of a Methanogenic Archaeon from West Spitsbergen Permafrost.</title>
        <authorList>
            <person name="Trubitsyn V."/>
            <person name="Rivkina E."/>
            <person name="Shcherbakova V."/>
        </authorList>
    </citation>
    <scope>NUCLEOTIDE SEQUENCE [LARGE SCALE GENOMIC DNA]</scope>
    <source>
        <strain evidence="2">VT</strain>
    </source>
</reference>
<keyword evidence="2" id="KW-1185">Reference proteome</keyword>
<proteinExistence type="predicted"/>
<dbReference type="EMBL" id="JAIOUQ010000001">
    <property type="protein sequence ID" value="MBZ2164445.1"/>
    <property type="molecule type" value="Genomic_DNA"/>
</dbReference>
<name>A0A8T5UYE6_9EURY</name>
<accession>A0A8T5UYE6</accession>
<evidence type="ECO:0000313" key="2">
    <source>
        <dbReference type="Proteomes" id="UP000825933"/>
    </source>
</evidence>
<dbReference type="AlphaFoldDB" id="A0A8T5UYE6"/>